<comment type="caution">
    <text evidence="1">The sequence shown here is derived from an EMBL/GenBank/DDBJ whole genome shotgun (WGS) entry which is preliminary data.</text>
</comment>
<organism evidence="1 2">
    <name type="scientific">Gossypium australe</name>
    <dbReference type="NCBI Taxonomy" id="47621"/>
    <lineage>
        <taxon>Eukaryota</taxon>
        <taxon>Viridiplantae</taxon>
        <taxon>Streptophyta</taxon>
        <taxon>Embryophyta</taxon>
        <taxon>Tracheophyta</taxon>
        <taxon>Spermatophyta</taxon>
        <taxon>Magnoliopsida</taxon>
        <taxon>eudicotyledons</taxon>
        <taxon>Gunneridae</taxon>
        <taxon>Pentapetalae</taxon>
        <taxon>rosids</taxon>
        <taxon>malvids</taxon>
        <taxon>Malvales</taxon>
        <taxon>Malvaceae</taxon>
        <taxon>Malvoideae</taxon>
        <taxon>Gossypium</taxon>
    </lineage>
</organism>
<sequence>MPISMTYKELYQSLFDAHVVSPFYQKSLQPSYPKWYDSNAQCDYHAGIMGHSIENYTTFKKLVERFIKMGIVKFDDSSKPDHFDETVNAIIEGGDKKSSYTWGIDIIGPISSKASSRHRFIIVVVICFTKRVEVVTNEECQKESCITVQCPSYTKGFQRKENAKLGRTYVGSVLEEH</sequence>
<evidence type="ECO:0000313" key="1">
    <source>
        <dbReference type="EMBL" id="KAA3472354.1"/>
    </source>
</evidence>
<proteinExistence type="predicted"/>
<dbReference type="PANTHER" id="PTHR32108">
    <property type="entry name" value="DNA-DIRECTED RNA POLYMERASE SUBUNIT ALPHA"/>
    <property type="match status" value="1"/>
</dbReference>
<gene>
    <name evidence="1" type="ORF">EPI10_022841</name>
</gene>
<accession>A0A5B6VTQ1</accession>
<dbReference type="Proteomes" id="UP000325315">
    <property type="component" value="Unassembled WGS sequence"/>
</dbReference>
<dbReference type="AlphaFoldDB" id="A0A5B6VTQ1"/>
<keyword evidence="2" id="KW-1185">Reference proteome</keyword>
<dbReference type="EMBL" id="SMMG02000005">
    <property type="protein sequence ID" value="KAA3472354.1"/>
    <property type="molecule type" value="Genomic_DNA"/>
</dbReference>
<evidence type="ECO:0000313" key="2">
    <source>
        <dbReference type="Proteomes" id="UP000325315"/>
    </source>
</evidence>
<name>A0A5B6VTQ1_9ROSI</name>
<dbReference type="PANTHER" id="PTHR32108:SF5">
    <property type="entry name" value="DYNACTIN SUBUNIT 1-LIKE"/>
    <property type="match status" value="1"/>
</dbReference>
<reference evidence="2" key="1">
    <citation type="journal article" date="2019" name="Plant Biotechnol. J.">
        <title>Genome sequencing of the Australian wild diploid species Gossypium australe highlights disease resistance and delayed gland morphogenesis.</title>
        <authorList>
            <person name="Cai Y."/>
            <person name="Cai X."/>
            <person name="Wang Q."/>
            <person name="Wang P."/>
            <person name="Zhang Y."/>
            <person name="Cai C."/>
            <person name="Xu Y."/>
            <person name="Wang K."/>
            <person name="Zhou Z."/>
            <person name="Wang C."/>
            <person name="Geng S."/>
            <person name="Li B."/>
            <person name="Dong Q."/>
            <person name="Hou Y."/>
            <person name="Wang H."/>
            <person name="Ai P."/>
            <person name="Liu Z."/>
            <person name="Yi F."/>
            <person name="Sun M."/>
            <person name="An G."/>
            <person name="Cheng J."/>
            <person name="Zhang Y."/>
            <person name="Shi Q."/>
            <person name="Xie Y."/>
            <person name="Shi X."/>
            <person name="Chang Y."/>
            <person name="Huang F."/>
            <person name="Chen Y."/>
            <person name="Hong S."/>
            <person name="Mi L."/>
            <person name="Sun Q."/>
            <person name="Zhang L."/>
            <person name="Zhou B."/>
            <person name="Peng R."/>
            <person name="Zhang X."/>
            <person name="Liu F."/>
        </authorList>
    </citation>
    <scope>NUCLEOTIDE SEQUENCE [LARGE SCALE GENOMIC DNA]</scope>
    <source>
        <strain evidence="2">cv. PA1801</strain>
    </source>
</reference>
<protein>
    <submittedName>
        <fullName evidence="1">Uncharacterized protein</fullName>
    </submittedName>
</protein>